<keyword evidence="6 13" id="KW-0812">Transmembrane</keyword>
<keyword evidence="10" id="KW-0408">Iron</keyword>
<evidence type="ECO:0000256" key="4">
    <source>
        <dbReference type="ARBA" id="ARBA00022475"/>
    </source>
</evidence>
<dbReference type="GO" id="GO:0022904">
    <property type="term" value="P:respiratory electron transport chain"/>
    <property type="evidence" value="ECO:0007669"/>
    <property type="project" value="InterPro"/>
</dbReference>
<accession>A0A8J2VM82</accession>
<keyword evidence="9 13" id="KW-1133">Transmembrane helix</keyword>
<organism evidence="15 16">
    <name type="scientific">Agaricicola taiwanensis</name>
    <dbReference type="NCBI Taxonomy" id="591372"/>
    <lineage>
        <taxon>Bacteria</taxon>
        <taxon>Pseudomonadati</taxon>
        <taxon>Pseudomonadota</taxon>
        <taxon>Alphaproteobacteria</taxon>
        <taxon>Rhodobacterales</taxon>
        <taxon>Paracoccaceae</taxon>
        <taxon>Agaricicola</taxon>
    </lineage>
</organism>
<keyword evidence="11 13" id="KW-0472">Membrane</keyword>
<dbReference type="PANTHER" id="PTHR30529">
    <property type="entry name" value="CYTOCHROME B561"/>
    <property type="match status" value="1"/>
</dbReference>
<keyword evidence="7" id="KW-0479">Metal-binding</keyword>
<evidence type="ECO:0000256" key="10">
    <source>
        <dbReference type="ARBA" id="ARBA00023004"/>
    </source>
</evidence>
<evidence type="ECO:0000256" key="13">
    <source>
        <dbReference type="SAM" id="Phobius"/>
    </source>
</evidence>
<evidence type="ECO:0000313" key="16">
    <source>
        <dbReference type="Proteomes" id="UP000602745"/>
    </source>
</evidence>
<dbReference type="AlphaFoldDB" id="A0A8J2VM82"/>
<keyword evidence="5" id="KW-0349">Heme</keyword>
<evidence type="ECO:0000256" key="5">
    <source>
        <dbReference type="ARBA" id="ARBA00022617"/>
    </source>
</evidence>
<gene>
    <name evidence="15" type="ORF">GCM10007276_14030</name>
</gene>
<dbReference type="InterPro" id="IPR052168">
    <property type="entry name" value="Cytochrome_b561_oxidase"/>
</dbReference>
<evidence type="ECO:0000259" key="14">
    <source>
        <dbReference type="Pfam" id="PF01292"/>
    </source>
</evidence>
<sequence>MRSARMSYPPLAKLLHWLVAVLVIVLIVLGLLLGSFPEGAVQNTAYDLHKSLGFTLLLLMIARLANRLIAGVPPSEPTIERWQIAASHAVHGLLYLALFAQPIIGLIANSAFGAPLNLFWLIEVPPLIDKNEELADRLFDLHETLGFIIAGLAAVHIAAALYHYFIRKDGVLQRMAPEGWA</sequence>
<evidence type="ECO:0000313" key="15">
    <source>
        <dbReference type="EMBL" id="GGE37822.1"/>
    </source>
</evidence>
<keyword evidence="3" id="KW-0813">Transport</keyword>
<keyword evidence="8" id="KW-0249">Electron transport</keyword>
<evidence type="ECO:0000256" key="11">
    <source>
        <dbReference type="ARBA" id="ARBA00023136"/>
    </source>
</evidence>
<evidence type="ECO:0000256" key="2">
    <source>
        <dbReference type="ARBA" id="ARBA00004651"/>
    </source>
</evidence>
<reference evidence="15" key="1">
    <citation type="journal article" date="2014" name="Int. J. Syst. Evol. Microbiol.">
        <title>Complete genome sequence of Corynebacterium casei LMG S-19264T (=DSM 44701T), isolated from a smear-ripened cheese.</title>
        <authorList>
            <consortium name="US DOE Joint Genome Institute (JGI-PGF)"/>
            <person name="Walter F."/>
            <person name="Albersmeier A."/>
            <person name="Kalinowski J."/>
            <person name="Ruckert C."/>
        </authorList>
    </citation>
    <scope>NUCLEOTIDE SEQUENCE</scope>
    <source>
        <strain evidence="15">CCM 7684</strain>
    </source>
</reference>
<comment type="cofactor">
    <cofactor evidence="1">
        <name>heme b</name>
        <dbReference type="ChEBI" id="CHEBI:60344"/>
    </cofactor>
</comment>
<reference evidence="15" key="2">
    <citation type="submission" date="2020-09" db="EMBL/GenBank/DDBJ databases">
        <authorList>
            <person name="Sun Q."/>
            <person name="Sedlacek I."/>
        </authorList>
    </citation>
    <scope>NUCLEOTIDE SEQUENCE</scope>
    <source>
        <strain evidence="15">CCM 7684</strain>
    </source>
</reference>
<feature type="domain" description="Cytochrome b561 bacterial/Ni-hydrogenase" evidence="14">
    <location>
        <begin position="8"/>
        <end position="177"/>
    </location>
</feature>
<dbReference type="Proteomes" id="UP000602745">
    <property type="component" value="Unassembled WGS sequence"/>
</dbReference>
<dbReference type="SUPFAM" id="SSF81342">
    <property type="entry name" value="Transmembrane di-heme cytochromes"/>
    <property type="match status" value="1"/>
</dbReference>
<proteinExistence type="inferred from homology"/>
<evidence type="ECO:0000256" key="9">
    <source>
        <dbReference type="ARBA" id="ARBA00022989"/>
    </source>
</evidence>
<dbReference type="InterPro" id="IPR011577">
    <property type="entry name" value="Cyt_b561_bac/Ni-Hgenase"/>
</dbReference>
<keyword evidence="16" id="KW-1185">Reference proteome</keyword>
<dbReference type="GO" id="GO:0009055">
    <property type="term" value="F:electron transfer activity"/>
    <property type="evidence" value="ECO:0007669"/>
    <property type="project" value="InterPro"/>
</dbReference>
<keyword evidence="4" id="KW-1003">Cell membrane</keyword>
<dbReference type="Gene3D" id="1.20.950.20">
    <property type="entry name" value="Transmembrane di-heme cytochromes, Chain C"/>
    <property type="match status" value="1"/>
</dbReference>
<evidence type="ECO:0000256" key="1">
    <source>
        <dbReference type="ARBA" id="ARBA00001970"/>
    </source>
</evidence>
<feature type="transmembrane region" description="Helical" evidence="13">
    <location>
        <begin position="93"/>
        <end position="122"/>
    </location>
</feature>
<dbReference type="PANTHER" id="PTHR30529:SF7">
    <property type="entry name" value="CYTOCHROME B561 BACTERIAL_NI-HYDROGENASE DOMAIN-CONTAINING PROTEIN"/>
    <property type="match status" value="1"/>
</dbReference>
<dbReference type="Pfam" id="PF01292">
    <property type="entry name" value="Ni_hydr_CYTB"/>
    <property type="match status" value="1"/>
</dbReference>
<dbReference type="GO" id="GO:0020037">
    <property type="term" value="F:heme binding"/>
    <property type="evidence" value="ECO:0007669"/>
    <property type="project" value="TreeGrafter"/>
</dbReference>
<evidence type="ECO:0000256" key="3">
    <source>
        <dbReference type="ARBA" id="ARBA00022448"/>
    </source>
</evidence>
<comment type="subcellular location">
    <subcellularLocation>
        <location evidence="2">Cell membrane</location>
        <topology evidence="2">Multi-pass membrane protein</topology>
    </subcellularLocation>
</comment>
<name>A0A8J2VM82_9RHOB</name>
<comment type="caution">
    <text evidence="15">The sequence shown here is derived from an EMBL/GenBank/DDBJ whole genome shotgun (WGS) entry which is preliminary data.</text>
</comment>
<protein>
    <submittedName>
        <fullName evidence="15">Cytochrome b561</fullName>
    </submittedName>
</protein>
<dbReference type="GO" id="GO:0046872">
    <property type="term" value="F:metal ion binding"/>
    <property type="evidence" value="ECO:0007669"/>
    <property type="project" value="UniProtKB-KW"/>
</dbReference>
<feature type="transmembrane region" description="Helical" evidence="13">
    <location>
        <begin position="12"/>
        <end position="32"/>
    </location>
</feature>
<evidence type="ECO:0000256" key="8">
    <source>
        <dbReference type="ARBA" id="ARBA00022982"/>
    </source>
</evidence>
<comment type="similarity">
    <text evidence="12">Belongs to the cytochrome b561 family.</text>
</comment>
<evidence type="ECO:0000256" key="7">
    <source>
        <dbReference type="ARBA" id="ARBA00022723"/>
    </source>
</evidence>
<evidence type="ECO:0000256" key="12">
    <source>
        <dbReference type="ARBA" id="ARBA00037975"/>
    </source>
</evidence>
<dbReference type="InterPro" id="IPR016174">
    <property type="entry name" value="Di-haem_cyt_TM"/>
</dbReference>
<evidence type="ECO:0000256" key="6">
    <source>
        <dbReference type="ARBA" id="ARBA00022692"/>
    </source>
</evidence>
<dbReference type="GO" id="GO:0005886">
    <property type="term" value="C:plasma membrane"/>
    <property type="evidence" value="ECO:0007669"/>
    <property type="project" value="UniProtKB-SubCell"/>
</dbReference>
<feature type="transmembrane region" description="Helical" evidence="13">
    <location>
        <begin position="144"/>
        <end position="165"/>
    </location>
</feature>
<dbReference type="EMBL" id="BMCP01000001">
    <property type="protein sequence ID" value="GGE37822.1"/>
    <property type="molecule type" value="Genomic_DNA"/>
</dbReference>